<evidence type="ECO:0000256" key="7">
    <source>
        <dbReference type="ARBA" id="ARBA00044723"/>
    </source>
</evidence>
<comment type="similarity">
    <text evidence="3">Belongs to the adenoviridae E4 30 to 34 kDa protein family.</text>
</comment>
<evidence type="ECO:0000256" key="1">
    <source>
        <dbReference type="ARBA" id="ARBA00004147"/>
    </source>
</evidence>
<comment type="subcellular location">
    <subcellularLocation>
        <location evidence="2">Host cytoplasm</location>
    </subcellularLocation>
    <subcellularLocation>
        <location evidence="1">Host nucleus</location>
    </subcellularLocation>
</comment>
<dbReference type="Pfam" id="PF04528">
    <property type="entry name" value="Adeno_E4_34"/>
    <property type="match status" value="1"/>
</dbReference>
<keyword evidence="6" id="KW-1035">Host cytoplasm</keyword>
<evidence type="ECO:0000256" key="6">
    <source>
        <dbReference type="ARBA" id="ARBA00023200"/>
    </source>
</evidence>
<dbReference type="InterPro" id="IPR007615">
    <property type="entry name" value="Adenovirus_E4_30/34"/>
</dbReference>
<comment type="function">
    <text evidence="7">Plays a major role to prevent cellular inhibition of viral genome replication by nuclear bodies. Assembles an SCF-like E3 ubiquitin ligase complex based on the cellular proteins ELOB, ELOC, CUL5 and RBX1, in cooperation with viral E1B-55K. This viral RING-type ligase ubiquitinates cellular substrates prior to proteasomal degradation: p53/TP53, LIG4, MRE11-RAD50-NBS1 (MRN) complex, ITGA3, DAXX and BLM.</text>
</comment>
<keyword evidence="4" id="KW-0244">Early protein</keyword>
<reference evidence="9" key="2">
    <citation type="submission" date="2024-02" db="EMBL/GenBank/DDBJ databases">
        <authorList>
            <person name="Buigues J."/>
            <person name="Vinals A."/>
            <person name="Martinez-Recio R."/>
            <person name="S Monros J."/>
            <person name="Sanjuan R."/>
            <person name="Cuevas J.M."/>
        </authorList>
    </citation>
    <scope>NUCLEOTIDE SEQUENCE</scope>
    <source>
        <strain evidence="9">MAVG44</strain>
    </source>
</reference>
<dbReference type="EMBL" id="PP410068">
    <property type="protein sequence ID" value="WZK92843.1"/>
    <property type="molecule type" value="Genomic_DNA"/>
</dbReference>
<dbReference type="GO" id="GO:0042025">
    <property type="term" value="C:host cell nucleus"/>
    <property type="evidence" value="ECO:0007669"/>
    <property type="project" value="UniProtKB-SubCell"/>
</dbReference>
<evidence type="ECO:0000256" key="2">
    <source>
        <dbReference type="ARBA" id="ARBA00004192"/>
    </source>
</evidence>
<sequence length="267" mass="29783">MLPGGRMNAVAACEQQGYHIVGCILLPHCATCFVSLHDPLPVPMPCIMYDHFSRTLMDHTGLCCTPLRNPIGPHLQLNGDGLVYLHCHCSDPSSLRCRAGSVLLLAAVREFMAGAVFNRQFPWYRYVVNWNLSPELRYEGSIYHRGTHYIYLRSRDREAFAKVVTGLHGAEITNFLFGAEHFAFEGAGWILLRCTSCDMSESAARRCARKVSKFYKQCLSNYGGHGLPIPAAPPREELQRQRQLNRATQGGPCCCDVICFPGGFESP</sequence>
<evidence type="ECO:0000256" key="4">
    <source>
        <dbReference type="ARBA" id="ARBA00022518"/>
    </source>
</evidence>
<evidence type="ECO:0000256" key="3">
    <source>
        <dbReference type="ARBA" id="ARBA00006872"/>
    </source>
</evidence>
<evidence type="ECO:0000256" key="8">
    <source>
        <dbReference type="ARBA" id="ARBA00044760"/>
    </source>
</evidence>
<evidence type="ECO:0000313" key="9">
    <source>
        <dbReference type="EMBL" id="WZK92843.1"/>
    </source>
</evidence>
<dbReference type="GO" id="GO:0030430">
    <property type="term" value="C:host cell cytoplasm"/>
    <property type="evidence" value="ECO:0007669"/>
    <property type="project" value="UniProtKB-SubCell"/>
</dbReference>
<protein>
    <submittedName>
        <fullName evidence="9">E4 protein</fullName>
    </submittedName>
</protein>
<reference evidence="9" key="1">
    <citation type="journal article" date="2024" name="Microbiol. Spectr.">
        <title>Full-genome sequencing of dozens of new DNA viruses found in Spanish bat feces.</title>
        <authorList>
            <person name="Buigues J."/>
            <person name="Vinals A."/>
            <person name="Martinez-Recio R."/>
            <person name="Monros J.S."/>
            <person name="Sanjuan R."/>
            <person name="Cuevas J.M."/>
        </authorList>
    </citation>
    <scope>NUCLEOTIDE SEQUENCE</scope>
    <source>
        <strain evidence="9">MAVG44</strain>
    </source>
</reference>
<organism evidence="9">
    <name type="scientific">Pipistrellus pipistrellus adenovirus</name>
    <dbReference type="NCBI Taxonomy" id="3140007"/>
    <lineage>
        <taxon>Viruses</taxon>
        <taxon>Varidnaviria</taxon>
        <taxon>Bamfordvirae</taxon>
        <taxon>Preplasmiviricota</taxon>
        <taxon>Polisuviricotina</taxon>
        <taxon>Pharingeaviricetes</taxon>
        <taxon>Rowavirales</taxon>
        <taxon>Adenoviridae</taxon>
    </lineage>
</organism>
<comment type="subunit">
    <text evidence="8">Interacts with E1B-55k.</text>
</comment>
<proteinExistence type="inferred from homology"/>
<evidence type="ECO:0000256" key="5">
    <source>
        <dbReference type="ARBA" id="ARBA00022562"/>
    </source>
</evidence>
<accession>A0AAU6S558</accession>
<keyword evidence="5" id="KW-1048">Host nucleus</keyword>
<name>A0AAU6S558_9ADEN</name>